<dbReference type="Gene3D" id="3.60.15.10">
    <property type="entry name" value="Ribonuclease Z/Hydroxyacylglutathione hydrolase-like"/>
    <property type="match status" value="1"/>
</dbReference>
<dbReference type="SMART" id="SM00849">
    <property type="entry name" value="Lactamase_B"/>
    <property type="match status" value="1"/>
</dbReference>
<dbReference type="EMBL" id="JACOPH010000009">
    <property type="protein sequence ID" value="MBC5714731.1"/>
    <property type="molecule type" value="Genomic_DNA"/>
</dbReference>
<feature type="domain" description="Metallo-beta-lactamase" evidence="5">
    <location>
        <begin position="15"/>
        <end position="193"/>
    </location>
</feature>
<dbReference type="GO" id="GO:0046872">
    <property type="term" value="F:metal ion binding"/>
    <property type="evidence" value="ECO:0007669"/>
    <property type="project" value="UniProtKB-KW"/>
</dbReference>
<dbReference type="AlphaFoldDB" id="A0A923LR36"/>
<dbReference type="Proteomes" id="UP000606720">
    <property type="component" value="Unassembled WGS sequence"/>
</dbReference>
<comment type="caution">
    <text evidence="6">The sequence shown here is derived from an EMBL/GenBank/DDBJ whole genome shotgun (WGS) entry which is preliminary data.</text>
</comment>
<keyword evidence="3" id="KW-0378">Hydrolase</keyword>
<keyword evidence="4" id="KW-0862">Zinc</keyword>
<evidence type="ECO:0000313" key="6">
    <source>
        <dbReference type="EMBL" id="MBC5714731.1"/>
    </source>
</evidence>
<name>A0A923LR36_9FIRM</name>
<keyword evidence="2" id="KW-0479">Metal-binding</keyword>
<evidence type="ECO:0000256" key="3">
    <source>
        <dbReference type="ARBA" id="ARBA00022801"/>
    </source>
</evidence>
<accession>A0A923LR36</accession>
<protein>
    <submittedName>
        <fullName evidence="6">MBL fold metallo-hydrolase</fullName>
    </submittedName>
</protein>
<dbReference type="Pfam" id="PF00753">
    <property type="entry name" value="Lactamase_B"/>
    <property type="match status" value="1"/>
</dbReference>
<sequence>MAGMKVEQYVVGPVMTNCYFAINEDTSEMLVIDPGDEGAMLIDKIKEKHLIPKAVLLTHGHFDHAGAAKMLADAFDIRIYAEEHEQATLENPTLNLSGMIGKQEVYHADIYVKDGETLELAGFSLKVFSTPGHTKGGCCYYIEKEQTVFTGDTLFRESVGRTDFPSGSASELLRSVEEKLMPLPGQIKVYPGHNDTTTIGWERQYNPFL</sequence>
<evidence type="ECO:0000259" key="5">
    <source>
        <dbReference type="SMART" id="SM00849"/>
    </source>
</evidence>
<evidence type="ECO:0000256" key="1">
    <source>
        <dbReference type="ARBA" id="ARBA00001947"/>
    </source>
</evidence>
<dbReference type="GO" id="GO:0016787">
    <property type="term" value="F:hydrolase activity"/>
    <property type="evidence" value="ECO:0007669"/>
    <property type="project" value="UniProtKB-KW"/>
</dbReference>
<evidence type="ECO:0000256" key="4">
    <source>
        <dbReference type="ARBA" id="ARBA00022833"/>
    </source>
</evidence>
<comment type="cofactor">
    <cofactor evidence="1">
        <name>Zn(2+)</name>
        <dbReference type="ChEBI" id="CHEBI:29105"/>
    </cofactor>
</comment>
<reference evidence="6" key="1">
    <citation type="submission" date="2020-08" db="EMBL/GenBank/DDBJ databases">
        <title>Genome public.</title>
        <authorList>
            <person name="Liu C."/>
            <person name="Sun Q."/>
        </authorList>
    </citation>
    <scope>NUCLEOTIDE SEQUENCE</scope>
    <source>
        <strain evidence="6">BX1005</strain>
    </source>
</reference>
<dbReference type="CDD" id="cd06262">
    <property type="entry name" value="metallo-hydrolase-like_MBL-fold"/>
    <property type="match status" value="1"/>
</dbReference>
<organism evidence="6 7">
    <name type="scientific">Roseburia zhanii</name>
    <dbReference type="NCBI Taxonomy" id="2763064"/>
    <lineage>
        <taxon>Bacteria</taxon>
        <taxon>Bacillati</taxon>
        <taxon>Bacillota</taxon>
        <taxon>Clostridia</taxon>
        <taxon>Lachnospirales</taxon>
        <taxon>Lachnospiraceae</taxon>
        <taxon>Roseburia</taxon>
    </lineage>
</organism>
<dbReference type="PANTHER" id="PTHR46233">
    <property type="entry name" value="HYDROXYACYLGLUTATHIONE HYDROLASE GLOC"/>
    <property type="match status" value="1"/>
</dbReference>
<dbReference type="InterPro" id="IPR001279">
    <property type="entry name" value="Metallo-B-lactamas"/>
</dbReference>
<evidence type="ECO:0000256" key="2">
    <source>
        <dbReference type="ARBA" id="ARBA00022723"/>
    </source>
</evidence>
<evidence type="ECO:0000313" key="7">
    <source>
        <dbReference type="Proteomes" id="UP000606720"/>
    </source>
</evidence>
<keyword evidence="7" id="KW-1185">Reference proteome</keyword>
<dbReference type="SUPFAM" id="SSF56281">
    <property type="entry name" value="Metallo-hydrolase/oxidoreductase"/>
    <property type="match status" value="1"/>
</dbReference>
<dbReference type="PANTHER" id="PTHR46233:SF3">
    <property type="entry name" value="HYDROXYACYLGLUTATHIONE HYDROLASE GLOC"/>
    <property type="match status" value="1"/>
</dbReference>
<proteinExistence type="predicted"/>
<dbReference type="RefSeq" id="WP_186867363.1">
    <property type="nucleotide sequence ID" value="NZ_JACOPH010000009.1"/>
</dbReference>
<dbReference type="InterPro" id="IPR051453">
    <property type="entry name" value="MBL_Glyoxalase_II"/>
</dbReference>
<dbReference type="InterPro" id="IPR036866">
    <property type="entry name" value="RibonucZ/Hydroxyglut_hydro"/>
</dbReference>
<gene>
    <name evidence="6" type="ORF">H8S17_11070</name>
</gene>